<gene>
    <name evidence="6" type="ORF">ACFSJH_05390</name>
</gene>
<dbReference type="InterPro" id="IPR036188">
    <property type="entry name" value="FAD/NAD-bd_sf"/>
</dbReference>
<comment type="caution">
    <text evidence="6">The sequence shown here is derived from an EMBL/GenBank/DDBJ whole genome shotgun (WGS) entry which is preliminary data.</text>
</comment>
<dbReference type="Gene3D" id="3.30.9.10">
    <property type="entry name" value="D-Amino Acid Oxidase, subunit A, domain 2"/>
    <property type="match status" value="1"/>
</dbReference>
<evidence type="ECO:0000256" key="1">
    <source>
        <dbReference type="ARBA" id="ARBA00001974"/>
    </source>
</evidence>
<proteinExistence type="inferred from homology"/>
<dbReference type="RefSeq" id="WP_377770192.1">
    <property type="nucleotide sequence ID" value="NZ_JBHUHO010000013.1"/>
</dbReference>
<comment type="cofactor">
    <cofactor evidence="1">
        <name>FAD</name>
        <dbReference type="ChEBI" id="CHEBI:57692"/>
    </cofactor>
</comment>
<evidence type="ECO:0000313" key="6">
    <source>
        <dbReference type="EMBL" id="MFD2115168.1"/>
    </source>
</evidence>
<dbReference type="PANTHER" id="PTHR13847:SF286">
    <property type="entry name" value="D-AMINO ACID DEHYDROGENASE"/>
    <property type="match status" value="1"/>
</dbReference>
<dbReference type="InterPro" id="IPR006076">
    <property type="entry name" value="FAD-dep_OxRdtase"/>
</dbReference>
<dbReference type="PANTHER" id="PTHR13847">
    <property type="entry name" value="SARCOSINE DEHYDROGENASE-RELATED"/>
    <property type="match status" value="1"/>
</dbReference>
<reference evidence="7" key="1">
    <citation type="journal article" date="2019" name="Int. J. Syst. Evol. Microbiol.">
        <title>The Global Catalogue of Microorganisms (GCM) 10K type strain sequencing project: providing services to taxonomists for standard genome sequencing and annotation.</title>
        <authorList>
            <consortium name="The Broad Institute Genomics Platform"/>
            <consortium name="The Broad Institute Genome Sequencing Center for Infectious Disease"/>
            <person name="Wu L."/>
            <person name="Ma J."/>
        </authorList>
    </citation>
    <scope>NUCLEOTIDE SEQUENCE [LARGE SCALE GENOMIC DNA]</scope>
    <source>
        <strain evidence="7">GH52</strain>
    </source>
</reference>
<evidence type="ECO:0000256" key="2">
    <source>
        <dbReference type="ARBA" id="ARBA00009410"/>
    </source>
</evidence>
<evidence type="ECO:0000313" key="7">
    <source>
        <dbReference type="Proteomes" id="UP001597362"/>
    </source>
</evidence>
<sequence>MKKVIVVGAGILGASTAYQLTRLGADVLIVDRQDVGQATAAAAGIICPWLSQRRNKAWYRLAKAGASFYPSFIQQLEEEYNEKTGYAKVGALCLHTDIEKLEVMKKRAVERRVDAPEIGELTLLTNVEAKEKFPLLADGFHALHVAGAARVDGLQLRDALLRAAQQNGAELLTGSATLIHEGQTITGVSVDKQRFEADEVIVCAGAWSNTILHPLGINVQVDYQRAQIMHLQFRGQPNIAEWPVIIPPSDQYLLTLPDERIVIGATYENDVVDYDTAITVGGMQSILQKGLHIAPDLTEGCLLEIRVGFRPFTANYLPVFGYVEGWNKLIVANGLGSTGLTVGPYLGYQLAKLALQQQVDIPLEDYELALAAKK</sequence>
<dbReference type="EMBL" id="JBHUHO010000013">
    <property type="protein sequence ID" value="MFD2115168.1"/>
    <property type="molecule type" value="Genomic_DNA"/>
</dbReference>
<keyword evidence="7" id="KW-1185">Reference proteome</keyword>
<organism evidence="6 7">
    <name type="scientific">Paenibacillus yanchengensis</name>
    <dbReference type="NCBI Taxonomy" id="2035833"/>
    <lineage>
        <taxon>Bacteria</taxon>
        <taxon>Bacillati</taxon>
        <taxon>Bacillota</taxon>
        <taxon>Bacilli</taxon>
        <taxon>Bacillales</taxon>
        <taxon>Paenibacillaceae</taxon>
        <taxon>Paenibacillus</taxon>
    </lineage>
</organism>
<evidence type="ECO:0000259" key="5">
    <source>
        <dbReference type="Pfam" id="PF01266"/>
    </source>
</evidence>
<feature type="domain" description="FAD dependent oxidoreductase" evidence="5">
    <location>
        <begin position="3"/>
        <end position="353"/>
    </location>
</feature>
<dbReference type="Proteomes" id="UP001597362">
    <property type="component" value="Unassembled WGS sequence"/>
</dbReference>
<dbReference type="Gene3D" id="3.50.50.60">
    <property type="entry name" value="FAD/NAD(P)-binding domain"/>
    <property type="match status" value="1"/>
</dbReference>
<accession>A0ABW4YI52</accession>
<evidence type="ECO:0000256" key="4">
    <source>
        <dbReference type="ARBA" id="ARBA00023002"/>
    </source>
</evidence>
<dbReference type="SUPFAM" id="SSF51905">
    <property type="entry name" value="FAD/NAD(P)-binding domain"/>
    <property type="match status" value="1"/>
</dbReference>
<name>A0ABW4YI52_9BACL</name>
<dbReference type="Pfam" id="PF01266">
    <property type="entry name" value="DAO"/>
    <property type="match status" value="1"/>
</dbReference>
<dbReference type="GO" id="GO:0016491">
    <property type="term" value="F:oxidoreductase activity"/>
    <property type="evidence" value="ECO:0007669"/>
    <property type="project" value="UniProtKB-KW"/>
</dbReference>
<keyword evidence="3" id="KW-0285">Flavoprotein</keyword>
<comment type="similarity">
    <text evidence="2">Belongs to the DadA oxidoreductase family.</text>
</comment>
<dbReference type="SUPFAM" id="SSF54373">
    <property type="entry name" value="FAD-linked reductases, C-terminal domain"/>
    <property type="match status" value="1"/>
</dbReference>
<dbReference type="EC" id="1.-.-.-" evidence="6"/>
<keyword evidence="4 6" id="KW-0560">Oxidoreductase</keyword>
<evidence type="ECO:0000256" key="3">
    <source>
        <dbReference type="ARBA" id="ARBA00022630"/>
    </source>
</evidence>
<protein>
    <submittedName>
        <fullName evidence="6">NAD(P)/FAD-dependent oxidoreductase</fullName>
        <ecNumber evidence="6">1.-.-.-</ecNumber>
    </submittedName>
</protein>